<keyword evidence="2" id="KW-1185">Reference proteome</keyword>
<dbReference type="Proteomes" id="UP000006729">
    <property type="component" value="Chromosome 2"/>
</dbReference>
<sequence>MVPRPSLHNKCFTLGDHGFNFQFLFQHMPLYSQQSLLGISYHKLYSTHFELSIFQLSPLQASWSSGLLPLRGRHKMLFTSQGINKELIKENS</sequence>
<gene>
    <name evidence="1" type="ORF">POPTR_002G002300</name>
</gene>
<dbReference type="AlphaFoldDB" id="A0A2K2BB75"/>
<evidence type="ECO:0000313" key="2">
    <source>
        <dbReference type="Proteomes" id="UP000006729"/>
    </source>
</evidence>
<accession>A0A2K2BB75</accession>
<dbReference type="InParanoid" id="A0A2K2BB75"/>
<organism evidence="1 2">
    <name type="scientific">Populus trichocarpa</name>
    <name type="common">Western balsam poplar</name>
    <name type="synonym">Populus balsamifera subsp. trichocarpa</name>
    <dbReference type="NCBI Taxonomy" id="3694"/>
    <lineage>
        <taxon>Eukaryota</taxon>
        <taxon>Viridiplantae</taxon>
        <taxon>Streptophyta</taxon>
        <taxon>Embryophyta</taxon>
        <taxon>Tracheophyta</taxon>
        <taxon>Spermatophyta</taxon>
        <taxon>Magnoliopsida</taxon>
        <taxon>eudicotyledons</taxon>
        <taxon>Gunneridae</taxon>
        <taxon>Pentapetalae</taxon>
        <taxon>rosids</taxon>
        <taxon>fabids</taxon>
        <taxon>Malpighiales</taxon>
        <taxon>Salicaceae</taxon>
        <taxon>Saliceae</taxon>
        <taxon>Populus</taxon>
    </lineage>
</organism>
<protein>
    <submittedName>
        <fullName evidence="1">Uncharacterized protein</fullName>
    </submittedName>
</protein>
<name>A0A2K2BB75_POPTR</name>
<proteinExistence type="predicted"/>
<reference evidence="1 2" key="1">
    <citation type="journal article" date="2006" name="Science">
        <title>The genome of black cottonwood, Populus trichocarpa (Torr. &amp; Gray).</title>
        <authorList>
            <person name="Tuskan G.A."/>
            <person name="Difazio S."/>
            <person name="Jansson S."/>
            <person name="Bohlmann J."/>
            <person name="Grigoriev I."/>
            <person name="Hellsten U."/>
            <person name="Putnam N."/>
            <person name="Ralph S."/>
            <person name="Rombauts S."/>
            <person name="Salamov A."/>
            <person name="Schein J."/>
            <person name="Sterck L."/>
            <person name="Aerts A."/>
            <person name="Bhalerao R.R."/>
            <person name="Bhalerao R.P."/>
            <person name="Blaudez D."/>
            <person name="Boerjan W."/>
            <person name="Brun A."/>
            <person name="Brunner A."/>
            <person name="Busov V."/>
            <person name="Campbell M."/>
            <person name="Carlson J."/>
            <person name="Chalot M."/>
            <person name="Chapman J."/>
            <person name="Chen G.L."/>
            <person name="Cooper D."/>
            <person name="Coutinho P.M."/>
            <person name="Couturier J."/>
            <person name="Covert S."/>
            <person name="Cronk Q."/>
            <person name="Cunningham R."/>
            <person name="Davis J."/>
            <person name="Degroeve S."/>
            <person name="Dejardin A."/>
            <person name="Depamphilis C."/>
            <person name="Detter J."/>
            <person name="Dirks B."/>
            <person name="Dubchak I."/>
            <person name="Duplessis S."/>
            <person name="Ehlting J."/>
            <person name="Ellis B."/>
            <person name="Gendler K."/>
            <person name="Goodstein D."/>
            <person name="Gribskov M."/>
            <person name="Grimwood J."/>
            <person name="Groover A."/>
            <person name="Gunter L."/>
            <person name="Hamberger B."/>
            <person name="Heinze B."/>
            <person name="Helariutta Y."/>
            <person name="Henrissat B."/>
            <person name="Holligan D."/>
            <person name="Holt R."/>
            <person name="Huang W."/>
            <person name="Islam-Faridi N."/>
            <person name="Jones S."/>
            <person name="Jones-Rhoades M."/>
            <person name="Jorgensen R."/>
            <person name="Joshi C."/>
            <person name="Kangasjarvi J."/>
            <person name="Karlsson J."/>
            <person name="Kelleher C."/>
            <person name="Kirkpatrick R."/>
            <person name="Kirst M."/>
            <person name="Kohler A."/>
            <person name="Kalluri U."/>
            <person name="Larimer F."/>
            <person name="Leebens-Mack J."/>
            <person name="Leple J.C."/>
            <person name="Locascio P."/>
            <person name="Lou Y."/>
            <person name="Lucas S."/>
            <person name="Martin F."/>
            <person name="Montanini B."/>
            <person name="Napoli C."/>
            <person name="Nelson D.R."/>
            <person name="Nelson C."/>
            <person name="Nieminen K."/>
            <person name="Nilsson O."/>
            <person name="Pereda V."/>
            <person name="Peter G."/>
            <person name="Philippe R."/>
            <person name="Pilate G."/>
            <person name="Poliakov A."/>
            <person name="Razumovskaya J."/>
            <person name="Richardson P."/>
            <person name="Rinaldi C."/>
            <person name="Ritland K."/>
            <person name="Rouze P."/>
            <person name="Ryaboy D."/>
            <person name="Schmutz J."/>
            <person name="Schrader J."/>
            <person name="Segerman B."/>
            <person name="Shin H."/>
            <person name="Siddiqui A."/>
            <person name="Sterky F."/>
            <person name="Terry A."/>
            <person name="Tsai C.J."/>
            <person name="Uberbacher E."/>
            <person name="Unneberg P."/>
            <person name="Vahala J."/>
            <person name="Wall K."/>
            <person name="Wessler S."/>
            <person name="Yang G."/>
            <person name="Yin T."/>
            <person name="Douglas C."/>
            <person name="Marra M."/>
            <person name="Sandberg G."/>
            <person name="Van de Peer Y."/>
            <person name="Rokhsar D."/>
        </authorList>
    </citation>
    <scope>NUCLEOTIDE SEQUENCE [LARGE SCALE GENOMIC DNA]</scope>
    <source>
        <strain evidence="2">cv. Nisqually</strain>
    </source>
</reference>
<dbReference type="EMBL" id="CM009291">
    <property type="protein sequence ID" value="PNT47029.1"/>
    <property type="molecule type" value="Genomic_DNA"/>
</dbReference>
<evidence type="ECO:0000313" key="1">
    <source>
        <dbReference type="EMBL" id="PNT47029.1"/>
    </source>
</evidence>